<evidence type="ECO:0000313" key="1">
    <source>
        <dbReference type="EMBL" id="HCV79509.1"/>
    </source>
</evidence>
<dbReference type="AlphaFoldDB" id="A0A3D5IUD5"/>
<reference evidence="1 2" key="1">
    <citation type="journal article" date="2018" name="Nat. Biotechnol.">
        <title>A standardized bacterial taxonomy based on genome phylogeny substantially revises the tree of life.</title>
        <authorList>
            <person name="Parks D.H."/>
            <person name="Chuvochina M."/>
            <person name="Waite D.W."/>
            <person name="Rinke C."/>
            <person name="Skarshewski A."/>
            <person name="Chaumeil P.A."/>
            <person name="Hugenholtz P."/>
        </authorList>
    </citation>
    <scope>NUCLEOTIDE SEQUENCE [LARGE SCALE GENOMIC DNA]</scope>
    <source>
        <strain evidence="1">UBA9359</strain>
    </source>
</reference>
<proteinExistence type="predicted"/>
<dbReference type="Proteomes" id="UP000264330">
    <property type="component" value="Unassembled WGS sequence"/>
</dbReference>
<protein>
    <recommendedName>
        <fullName evidence="3">DUF2807 domain-containing protein</fullName>
    </recommendedName>
</protein>
<accession>A0A3D5IUD5</accession>
<sequence length="64" mass="7216">MKSFLLGFMLLSGILGYAQDSYQSIILKKELTEHANAVIRDETILIEVEDVDKMTVTTKRVVTV</sequence>
<gene>
    <name evidence="1" type="ORF">DGQ38_00460</name>
</gene>
<name>A0A3D5IUD5_9FLAO</name>
<comment type="caution">
    <text evidence="1">The sequence shown here is derived from an EMBL/GenBank/DDBJ whole genome shotgun (WGS) entry which is preliminary data.</text>
</comment>
<evidence type="ECO:0000313" key="2">
    <source>
        <dbReference type="Proteomes" id="UP000264330"/>
    </source>
</evidence>
<organism evidence="1 2">
    <name type="scientific">Zunongwangia profunda</name>
    <dbReference type="NCBI Taxonomy" id="398743"/>
    <lineage>
        <taxon>Bacteria</taxon>
        <taxon>Pseudomonadati</taxon>
        <taxon>Bacteroidota</taxon>
        <taxon>Flavobacteriia</taxon>
        <taxon>Flavobacteriales</taxon>
        <taxon>Flavobacteriaceae</taxon>
        <taxon>Zunongwangia</taxon>
    </lineage>
</organism>
<feature type="non-terminal residue" evidence="1">
    <location>
        <position position="64"/>
    </location>
</feature>
<dbReference type="EMBL" id="DPMF01000012">
    <property type="protein sequence ID" value="HCV79509.1"/>
    <property type="molecule type" value="Genomic_DNA"/>
</dbReference>
<evidence type="ECO:0008006" key="3">
    <source>
        <dbReference type="Google" id="ProtNLM"/>
    </source>
</evidence>